<gene>
    <name evidence="1 4" type="primary">clpS</name>
    <name evidence="4" type="ORF">FW784_02190</name>
</gene>
<proteinExistence type="inferred from homology"/>
<comment type="similarity">
    <text evidence="1">Belongs to the ClpS family.</text>
</comment>
<keyword evidence="4" id="KW-0645">Protease</keyword>
<comment type="function">
    <text evidence="1">Involved in the modulation of the specificity of the ClpAP-mediated ATP-dependent protein degradation.</text>
</comment>
<accession>A0A5D8Z8R4</accession>
<evidence type="ECO:0000256" key="1">
    <source>
        <dbReference type="HAMAP-Rule" id="MF_00302"/>
    </source>
</evidence>
<name>A0A5D8Z8R4_9GAMM</name>
<protein>
    <recommendedName>
        <fullName evidence="1">ATP-dependent Clp protease adapter protein ClpS</fullName>
    </recommendedName>
</protein>
<evidence type="ECO:0000313" key="5">
    <source>
        <dbReference type="Proteomes" id="UP000323164"/>
    </source>
</evidence>
<comment type="subunit">
    <text evidence="1">Binds to the N-terminal domain of the chaperone ClpA.</text>
</comment>
<dbReference type="GO" id="GO:0008233">
    <property type="term" value="F:peptidase activity"/>
    <property type="evidence" value="ECO:0007669"/>
    <property type="project" value="UniProtKB-KW"/>
</dbReference>
<dbReference type="Pfam" id="PF02617">
    <property type="entry name" value="ClpS"/>
    <property type="match status" value="1"/>
</dbReference>
<dbReference type="OrthoDB" id="9796121at2"/>
<feature type="region of interest" description="Disordered" evidence="2">
    <location>
        <begin position="1"/>
        <end position="23"/>
    </location>
</feature>
<dbReference type="GO" id="GO:0006508">
    <property type="term" value="P:proteolysis"/>
    <property type="evidence" value="ECO:0007669"/>
    <property type="project" value="UniProtKB-UniRule"/>
</dbReference>
<dbReference type="InterPro" id="IPR003769">
    <property type="entry name" value="ClpS_core"/>
</dbReference>
<feature type="domain" description="Adaptor protein ClpS core" evidence="3">
    <location>
        <begin position="28"/>
        <end position="106"/>
    </location>
</feature>
<keyword evidence="5" id="KW-1185">Reference proteome</keyword>
<dbReference type="SUPFAM" id="SSF54736">
    <property type="entry name" value="ClpS-like"/>
    <property type="match status" value="1"/>
</dbReference>
<evidence type="ECO:0000256" key="2">
    <source>
        <dbReference type="SAM" id="MobiDB-lite"/>
    </source>
</evidence>
<evidence type="ECO:0000313" key="4">
    <source>
        <dbReference type="EMBL" id="TZF91298.1"/>
    </source>
</evidence>
<evidence type="ECO:0000259" key="3">
    <source>
        <dbReference type="Pfam" id="PF02617"/>
    </source>
</evidence>
<dbReference type="RefSeq" id="WP_149351723.1">
    <property type="nucleotide sequence ID" value="NZ_VTRV01000012.1"/>
</dbReference>
<dbReference type="AlphaFoldDB" id="A0A5D8Z8R4"/>
<dbReference type="GO" id="GO:0030163">
    <property type="term" value="P:protein catabolic process"/>
    <property type="evidence" value="ECO:0007669"/>
    <property type="project" value="InterPro"/>
</dbReference>
<dbReference type="NCBIfam" id="NF000670">
    <property type="entry name" value="PRK00033.1-3"/>
    <property type="match status" value="1"/>
</dbReference>
<dbReference type="EMBL" id="VTRV01000012">
    <property type="protein sequence ID" value="TZF91298.1"/>
    <property type="molecule type" value="Genomic_DNA"/>
</dbReference>
<dbReference type="InterPro" id="IPR022935">
    <property type="entry name" value="ClpS"/>
</dbReference>
<organism evidence="4 5">
    <name type="scientific">Cognatilysobacter lacus</name>
    <dbReference type="NCBI Taxonomy" id="1643323"/>
    <lineage>
        <taxon>Bacteria</taxon>
        <taxon>Pseudomonadati</taxon>
        <taxon>Pseudomonadota</taxon>
        <taxon>Gammaproteobacteria</taxon>
        <taxon>Lysobacterales</taxon>
        <taxon>Lysobacteraceae</taxon>
        <taxon>Cognatilysobacter</taxon>
    </lineage>
</organism>
<sequence>MSNHTPHDHEQHGQHGVAVHTGRPEVAPPPMYSVFLLNDDYTPMDFVVDVLTRFFALNIENATQVMLHVHTRGRGVCGVFTREIAESKVSQVNEYARLNQHPLLCTMEKA</sequence>
<dbReference type="PANTHER" id="PTHR33473">
    <property type="entry name" value="ATP-DEPENDENT CLP PROTEASE ADAPTER PROTEIN CLPS1, CHLOROPLASTIC"/>
    <property type="match status" value="1"/>
</dbReference>
<dbReference type="NCBIfam" id="NF000672">
    <property type="entry name" value="PRK00033.1-5"/>
    <property type="match status" value="1"/>
</dbReference>
<dbReference type="InterPro" id="IPR014719">
    <property type="entry name" value="Ribosomal_bL12_C/ClpS-like"/>
</dbReference>
<dbReference type="PANTHER" id="PTHR33473:SF19">
    <property type="entry name" value="ATP-DEPENDENT CLP PROTEASE ADAPTER PROTEIN CLPS"/>
    <property type="match status" value="1"/>
</dbReference>
<dbReference type="FunFam" id="3.30.1390.10:FF:000002">
    <property type="entry name" value="ATP-dependent Clp protease adapter protein ClpS"/>
    <property type="match status" value="1"/>
</dbReference>
<feature type="compositionally biased region" description="Basic and acidic residues" evidence="2">
    <location>
        <begin position="1"/>
        <end position="13"/>
    </location>
</feature>
<comment type="caution">
    <text evidence="4">The sequence shown here is derived from an EMBL/GenBank/DDBJ whole genome shotgun (WGS) entry which is preliminary data.</text>
</comment>
<dbReference type="Gene3D" id="3.30.1390.10">
    <property type="match status" value="1"/>
</dbReference>
<reference evidence="4 5" key="1">
    <citation type="submission" date="2019-08" db="EMBL/GenBank/DDBJ databases">
        <title>Draft genome sequence of Lysobacter sp. UKS-15.</title>
        <authorList>
            <person name="Im W.-T."/>
        </authorList>
    </citation>
    <scope>NUCLEOTIDE SEQUENCE [LARGE SCALE GENOMIC DNA]</scope>
    <source>
        <strain evidence="4 5">UKS-15</strain>
    </source>
</reference>
<dbReference type="Proteomes" id="UP000323164">
    <property type="component" value="Unassembled WGS sequence"/>
</dbReference>
<keyword evidence="4" id="KW-0378">Hydrolase</keyword>
<dbReference type="HAMAP" id="MF_00302">
    <property type="entry name" value="ClpS"/>
    <property type="match status" value="1"/>
</dbReference>
<dbReference type="NCBIfam" id="NF000669">
    <property type="entry name" value="PRK00033.1-2"/>
    <property type="match status" value="1"/>
</dbReference>